<keyword evidence="3 9" id="KW-0812">Transmembrane</keyword>
<keyword evidence="7" id="KW-0496">Mitochondrion</keyword>
<dbReference type="OrthoDB" id="2148490at2759"/>
<protein>
    <recommendedName>
        <fullName evidence="12">Membrane insertase YidC/Oxa/ALB C-terminal domain-containing protein</fullName>
    </recommendedName>
</protein>
<feature type="compositionally biased region" description="Basic and acidic residues" evidence="10">
    <location>
        <begin position="475"/>
        <end position="499"/>
    </location>
</feature>
<name>A0A8H3EER8_9LECA</name>
<feature type="transmembrane region" description="Helical" evidence="11">
    <location>
        <begin position="370"/>
        <end position="392"/>
    </location>
</feature>
<evidence type="ECO:0000259" key="12">
    <source>
        <dbReference type="Pfam" id="PF02096"/>
    </source>
</evidence>
<evidence type="ECO:0000256" key="7">
    <source>
        <dbReference type="ARBA" id="ARBA00023128"/>
    </source>
</evidence>
<evidence type="ECO:0000256" key="9">
    <source>
        <dbReference type="RuleBase" id="RU003945"/>
    </source>
</evidence>
<keyword evidence="8 11" id="KW-0472">Membrane</keyword>
<evidence type="ECO:0000256" key="5">
    <source>
        <dbReference type="ARBA" id="ARBA00022946"/>
    </source>
</evidence>
<feature type="region of interest" description="Disordered" evidence="10">
    <location>
        <begin position="461"/>
        <end position="516"/>
    </location>
</feature>
<organism evidence="13 14">
    <name type="scientific">Gomphillus americanus</name>
    <dbReference type="NCBI Taxonomy" id="1940652"/>
    <lineage>
        <taxon>Eukaryota</taxon>
        <taxon>Fungi</taxon>
        <taxon>Dikarya</taxon>
        <taxon>Ascomycota</taxon>
        <taxon>Pezizomycotina</taxon>
        <taxon>Lecanoromycetes</taxon>
        <taxon>OSLEUM clade</taxon>
        <taxon>Ostropomycetidae</taxon>
        <taxon>Ostropales</taxon>
        <taxon>Graphidaceae</taxon>
        <taxon>Gomphilloideae</taxon>
        <taxon>Gomphillus</taxon>
    </lineage>
</organism>
<gene>
    <name evidence="13" type="ORF">GOMPHAMPRED_000185</name>
</gene>
<evidence type="ECO:0000256" key="1">
    <source>
        <dbReference type="ARBA" id="ARBA00004448"/>
    </source>
</evidence>
<dbReference type="AlphaFoldDB" id="A0A8H3EER8"/>
<evidence type="ECO:0000256" key="10">
    <source>
        <dbReference type="SAM" id="MobiDB-lite"/>
    </source>
</evidence>
<dbReference type="Proteomes" id="UP000664169">
    <property type="component" value="Unassembled WGS sequence"/>
</dbReference>
<comment type="caution">
    <text evidence="13">The sequence shown here is derived from an EMBL/GenBank/DDBJ whole genome shotgun (WGS) entry which is preliminary data.</text>
</comment>
<reference evidence="13" key="1">
    <citation type="submission" date="2021-03" db="EMBL/GenBank/DDBJ databases">
        <authorList>
            <person name="Tagirdzhanova G."/>
        </authorList>
    </citation>
    <scope>NUCLEOTIDE SEQUENCE</scope>
</reference>
<dbReference type="InterPro" id="IPR028055">
    <property type="entry name" value="YidC/Oxa/ALB_C"/>
</dbReference>
<dbReference type="GO" id="GO:0032977">
    <property type="term" value="F:membrane insertase activity"/>
    <property type="evidence" value="ECO:0007669"/>
    <property type="project" value="InterPro"/>
</dbReference>
<dbReference type="GO" id="GO:0005743">
    <property type="term" value="C:mitochondrial inner membrane"/>
    <property type="evidence" value="ECO:0007669"/>
    <property type="project" value="UniProtKB-SubCell"/>
</dbReference>
<keyword evidence="4" id="KW-0999">Mitochondrion inner membrane</keyword>
<dbReference type="CDD" id="cd20069">
    <property type="entry name" value="5TM_Oxa1-like"/>
    <property type="match status" value="1"/>
</dbReference>
<evidence type="ECO:0000256" key="2">
    <source>
        <dbReference type="ARBA" id="ARBA00009877"/>
    </source>
</evidence>
<dbReference type="GO" id="GO:0032979">
    <property type="term" value="P:protein insertion into mitochondrial inner membrane from matrix"/>
    <property type="evidence" value="ECO:0007669"/>
    <property type="project" value="TreeGrafter"/>
</dbReference>
<dbReference type="Pfam" id="PF02096">
    <property type="entry name" value="60KD_IMP"/>
    <property type="match status" value="1"/>
</dbReference>
<feature type="region of interest" description="Disordered" evidence="10">
    <location>
        <begin position="1"/>
        <end position="37"/>
    </location>
</feature>
<dbReference type="PANTHER" id="PTHR12428">
    <property type="entry name" value="OXA1"/>
    <property type="match status" value="1"/>
</dbReference>
<dbReference type="InterPro" id="IPR013262">
    <property type="entry name" value="OMP_MIM1/TOM13_mt"/>
</dbReference>
<evidence type="ECO:0000256" key="11">
    <source>
        <dbReference type="SAM" id="Phobius"/>
    </source>
</evidence>
<comment type="similarity">
    <text evidence="2 9">Belongs to the OXA1/ALB3/YidC family.</text>
</comment>
<evidence type="ECO:0000313" key="13">
    <source>
        <dbReference type="EMBL" id="CAF9903313.1"/>
    </source>
</evidence>
<dbReference type="PANTHER" id="PTHR12428:SF66">
    <property type="entry name" value="MITOCHONDRIAL INNER MEMBRANE PROTEIN OXA1L"/>
    <property type="match status" value="1"/>
</dbReference>
<comment type="subcellular location">
    <subcellularLocation>
        <location evidence="9">Membrane</location>
        <topology evidence="9">Multi-pass membrane protein</topology>
    </subcellularLocation>
    <subcellularLocation>
        <location evidence="1">Mitochondrion inner membrane</location>
        <topology evidence="1">Multi-pass membrane protein</topology>
    </subcellularLocation>
</comment>
<accession>A0A8H3EER8</accession>
<evidence type="ECO:0000256" key="4">
    <source>
        <dbReference type="ARBA" id="ARBA00022792"/>
    </source>
</evidence>
<dbReference type="EMBL" id="CAJPDQ010000001">
    <property type="protein sequence ID" value="CAF9903313.1"/>
    <property type="molecule type" value="Genomic_DNA"/>
</dbReference>
<dbReference type="Pfam" id="PF08219">
    <property type="entry name" value="TOM13"/>
    <property type="match status" value="1"/>
</dbReference>
<evidence type="ECO:0000313" key="14">
    <source>
        <dbReference type="Proteomes" id="UP000664169"/>
    </source>
</evidence>
<proteinExistence type="inferred from homology"/>
<dbReference type="InterPro" id="IPR001708">
    <property type="entry name" value="YidC/ALB3/OXA1/COX18"/>
</dbReference>
<feature type="domain" description="Membrane insertase YidC/Oxa/ALB C-terminal" evidence="12">
    <location>
        <begin position="211"/>
        <end position="405"/>
    </location>
</feature>
<sequence>MATVDEPADLTSSGITLESDSENYGAHEFSSSPEPSDASPMILYKPPTIWGLLRGAAINLLLPFVNGLMLGFGELFAHEIAFRLGWSQTKLSSRSLSTKPQARSQLLKRPGIVSRLPSPYVFSRFASTASAATSTTKLSDTSAVLPDPLGANAWDPNFQDIVSNDHVTAITPHIGYLKELGVDFGWGPTSVMQWVMEHIHVYSGLPWFGTFILTACAIRVVLIPFYLRAADNTGKMSAIQPLLGPIMNRLKAARMNGDQQEVLLCAKEAQSLRNRSGVSLSATFIPMLVQLPLAFGTFRLTRGLVENAVPGLDTGGVLWFTDLTLTGALMPQNWIIPAMTSIVTHFTLRRGGEIGSVTPEQMRLMSGMKWIFPGISFAFTIFMAPAITIQFFTASCLALIQTYMFSNNRVRAMLGIHPIVKQAPVATRAYTGTITRPAIDTTTNQSKKPSMYASMKKDAEQWMNRRTGNNGKGLTRNEKLKADAYEKRRRQELEEELHYRRQQLLNKQSQKNDGDE</sequence>
<evidence type="ECO:0000256" key="6">
    <source>
        <dbReference type="ARBA" id="ARBA00022989"/>
    </source>
</evidence>
<keyword evidence="14" id="KW-1185">Reference proteome</keyword>
<evidence type="ECO:0000256" key="3">
    <source>
        <dbReference type="ARBA" id="ARBA00022692"/>
    </source>
</evidence>
<dbReference type="GO" id="GO:0005741">
    <property type="term" value="C:mitochondrial outer membrane"/>
    <property type="evidence" value="ECO:0007669"/>
    <property type="project" value="InterPro"/>
</dbReference>
<evidence type="ECO:0000256" key="8">
    <source>
        <dbReference type="ARBA" id="ARBA00023136"/>
    </source>
</evidence>
<feature type="transmembrane region" description="Helical" evidence="11">
    <location>
        <begin position="205"/>
        <end position="227"/>
    </location>
</feature>
<keyword evidence="6 11" id="KW-1133">Transmembrane helix</keyword>
<keyword evidence="5" id="KW-0809">Transit peptide</keyword>